<evidence type="ECO:0008006" key="4">
    <source>
        <dbReference type="Google" id="ProtNLM"/>
    </source>
</evidence>
<comment type="caution">
    <text evidence="2">The sequence shown here is derived from an EMBL/GenBank/DDBJ whole genome shotgun (WGS) entry which is preliminary data.</text>
</comment>
<protein>
    <recommendedName>
        <fullName evidence="4">Integral membrane protein</fullName>
    </recommendedName>
</protein>
<name>A0ABU3M6E5_9ACTN</name>
<evidence type="ECO:0000313" key="2">
    <source>
        <dbReference type="EMBL" id="MDT7846611.1"/>
    </source>
</evidence>
<organism evidence="2 3">
    <name type="scientific">Streptomyces justiciae</name>
    <dbReference type="NCBI Taxonomy" id="2780140"/>
    <lineage>
        <taxon>Bacteria</taxon>
        <taxon>Bacillati</taxon>
        <taxon>Actinomycetota</taxon>
        <taxon>Actinomycetes</taxon>
        <taxon>Kitasatosporales</taxon>
        <taxon>Streptomycetaceae</taxon>
        <taxon>Streptomyces</taxon>
    </lineage>
</organism>
<dbReference type="EMBL" id="JAVTLL010000037">
    <property type="protein sequence ID" value="MDT7846611.1"/>
    <property type="molecule type" value="Genomic_DNA"/>
</dbReference>
<dbReference type="Proteomes" id="UP001257948">
    <property type="component" value="Unassembled WGS sequence"/>
</dbReference>
<reference evidence="3" key="1">
    <citation type="submission" date="2023-07" db="EMBL/GenBank/DDBJ databases">
        <title>Draft genome sequence of the endophytic actinobacterium Streptomyces justiciae WPN32, a potential antibiotic producer.</title>
        <authorList>
            <person name="Yasawong M."/>
            <person name="Pana W."/>
            <person name="Ganta P."/>
            <person name="Santapan N."/>
            <person name="Songngamsuk T."/>
            <person name="Phatcharaharikarn M."/>
            <person name="Kerdtoob S."/>
            <person name="Nantapong N."/>
        </authorList>
    </citation>
    <scope>NUCLEOTIDE SEQUENCE [LARGE SCALE GENOMIC DNA]</scope>
    <source>
        <strain evidence="3">WPN32</strain>
    </source>
</reference>
<proteinExistence type="predicted"/>
<keyword evidence="1" id="KW-0812">Transmembrane</keyword>
<accession>A0ABU3M6E5</accession>
<dbReference type="RefSeq" id="WP_314206899.1">
    <property type="nucleotide sequence ID" value="NZ_JAVTLL010000037.1"/>
</dbReference>
<gene>
    <name evidence="2" type="ORF">RQC66_38430</name>
</gene>
<evidence type="ECO:0000313" key="3">
    <source>
        <dbReference type="Proteomes" id="UP001257948"/>
    </source>
</evidence>
<keyword evidence="3" id="KW-1185">Reference proteome</keyword>
<keyword evidence="1" id="KW-0472">Membrane</keyword>
<evidence type="ECO:0000256" key="1">
    <source>
        <dbReference type="SAM" id="Phobius"/>
    </source>
</evidence>
<sequence>MLRHEFRPGKLIAGFFLTLAGIIYAGDAGGAWETPWFAIIPMVTAGLCLAGAVGLLTRSLRRRRRTTIGTGTPEEPSPEIPG</sequence>
<keyword evidence="1" id="KW-1133">Transmembrane helix</keyword>
<feature type="transmembrane region" description="Helical" evidence="1">
    <location>
        <begin position="35"/>
        <end position="56"/>
    </location>
</feature>